<accession>A0A366LY21</accession>
<evidence type="ECO:0000256" key="4">
    <source>
        <dbReference type="ARBA" id="ARBA00023136"/>
    </source>
</evidence>
<keyword evidence="2" id="KW-0812">Transmembrane</keyword>
<keyword evidence="7" id="KW-1185">Reference proteome</keyword>
<gene>
    <name evidence="6" type="ORF">DP939_16820</name>
</gene>
<proteinExistence type="predicted"/>
<protein>
    <submittedName>
        <fullName evidence="6">Peptidase</fullName>
    </submittedName>
</protein>
<evidence type="ECO:0000256" key="1">
    <source>
        <dbReference type="ARBA" id="ARBA00004167"/>
    </source>
</evidence>
<evidence type="ECO:0000256" key="3">
    <source>
        <dbReference type="ARBA" id="ARBA00022989"/>
    </source>
</evidence>
<evidence type="ECO:0000313" key="7">
    <source>
        <dbReference type="Proteomes" id="UP000253303"/>
    </source>
</evidence>
<feature type="compositionally biased region" description="Basic and acidic residues" evidence="5">
    <location>
        <begin position="49"/>
        <end position="72"/>
    </location>
</feature>
<dbReference type="PANTHER" id="PTHR30168:SF0">
    <property type="entry name" value="INNER MEMBRANE PROTEIN"/>
    <property type="match status" value="1"/>
</dbReference>
<keyword evidence="4" id="KW-0472">Membrane</keyword>
<dbReference type="EMBL" id="QMEY01000006">
    <property type="protein sequence ID" value="RBQ18866.1"/>
    <property type="molecule type" value="Genomic_DNA"/>
</dbReference>
<evidence type="ECO:0000256" key="2">
    <source>
        <dbReference type="ARBA" id="ARBA00022692"/>
    </source>
</evidence>
<feature type="region of interest" description="Disordered" evidence="5">
    <location>
        <begin position="33"/>
        <end position="94"/>
    </location>
</feature>
<dbReference type="InterPro" id="IPR007343">
    <property type="entry name" value="Uncharacterised_pept_Zn_put"/>
</dbReference>
<dbReference type="Pfam" id="PF04228">
    <property type="entry name" value="Zn_peptidase"/>
    <property type="match status" value="1"/>
</dbReference>
<dbReference type="GO" id="GO:0016020">
    <property type="term" value="C:membrane"/>
    <property type="evidence" value="ECO:0007669"/>
    <property type="project" value="UniProtKB-SubCell"/>
</dbReference>
<dbReference type="Proteomes" id="UP000253303">
    <property type="component" value="Unassembled WGS sequence"/>
</dbReference>
<dbReference type="PANTHER" id="PTHR30168">
    <property type="entry name" value="PUTATIVE MEMBRANE PROTEIN YPFJ"/>
    <property type="match status" value="1"/>
</dbReference>
<reference evidence="6 7" key="1">
    <citation type="submission" date="2018-06" db="EMBL/GenBank/DDBJ databases">
        <title>Sphaerisporangium craniellae sp. nov., isolated from a marine sponge in the South China Sea.</title>
        <authorList>
            <person name="Li L."/>
        </authorList>
    </citation>
    <scope>NUCLEOTIDE SEQUENCE [LARGE SCALE GENOMIC DNA]</scope>
    <source>
        <strain evidence="6 7">LHW63015</strain>
    </source>
</reference>
<sequence length="332" mass="36373">MAVVLGVIGGIAGLFVVLVVLAAVVGSLGDRDRTSPIALPTYTPPTFEETERPTERGRTEERTETETRRTQETDSTDSTGSARRSRPALNRTLQNNTLYRAGGLPAANCPGGGANIYNHAQLKALILKTSQCMDRVWSQVLTKQGIEWHRPGYAIAARSGRGACGDYPSPGSIVPYYCPRNTTIYASTSAMARGSGNAQGYGQTTSWHGGIISMMAHEYGHHVQHLSGLSDSWWTKTLASTSDSGKLALSRRFELQATCFAGMFMRAASATYPVPPARRRVLYFFHSRVGDWPGRPRDHGSPPNNGRWFRQGYEKNRTFQCNTWLAPPNTTS</sequence>
<comment type="subcellular location">
    <subcellularLocation>
        <location evidence="1">Membrane</location>
        <topology evidence="1">Single-pass membrane protein</topology>
    </subcellularLocation>
</comment>
<dbReference type="AlphaFoldDB" id="A0A366LY21"/>
<evidence type="ECO:0000313" key="6">
    <source>
        <dbReference type="EMBL" id="RBQ18866.1"/>
    </source>
</evidence>
<name>A0A366LY21_9ACTN</name>
<evidence type="ECO:0000256" key="5">
    <source>
        <dbReference type="SAM" id="MobiDB-lite"/>
    </source>
</evidence>
<keyword evidence="3" id="KW-1133">Transmembrane helix</keyword>
<comment type="caution">
    <text evidence="6">The sequence shown here is derived from an EMBL/GenBank/DDBJ whole genome shotgun (WGS) entry which is preliminary data.</text>
</comment>
<organism evidence="6 7">
    <name type="scientific">Spongiactinospora rosea</name>
    <dbReference type="NCBI Taxonomy" id="2248750"/>
    <lineage>
        <taxon>Bacteria</taxon>
        <taxon>Bacillati</taxon>
        <taxon>Actinomycetota</taxon>
        <taxon>Actinomycetes</taxon>
        <taxon>Streptosporangiales</taxon>
        <taxon>Streptosporangiaceae</taxon>
        <taxon>Spongiactinospora</taxon>
    </lineage>
</organism>